<dbReference type="OrthoDB" id="9779738at2"/>
<dbReference type="InterPro" id="IPR033694">
    <property type="entry name" value="PGPEP1_Cys_AS"/>
</dbReference>
<comment type="catalytic activity">
    <reaction evidence="6">
        <text>Release of an N-terminal pyroglutamyl group from a polypeptide, the second amino acid generally not being Pro.</text>
        <dbReference type="EC" id="3.4.19.3"/>
    </reaction>
</comment>
<evidence type="ECO:0000256" key="6">
    <source>
        <dbReference type="PROSITE-ProRule" id="PRU10077"/>
    </source>
</evidence>
<evidence type="ECO:0000256" key="2">
    <source>
        <dbReference type="ARBA" id="ARBA00022490"/>
    </source>
</evidence>
<dbReference type="Gene3D" id="3.40.630.20">
    <property type="entry name" value="Peptidase C15, pyroglutamyl peptidase I-like"/>
    <property type="match status" value="1"/>
</dbReference>
<dbReference type="GO" id="GO:0016920">
    <property type="term" value="F:pyroglutamyl-peptidase activity"/>
    <property type="evidence" value="ECO:0007669"/>
    <property type="project" value="UniProtKB-EC"/>
</dbReference>
<evidence type="ECO:0000313" key="8">
    <source>
        <dbReference type="Proteomes" id="UP000057737"/>
    </source>
</evidence>
<name>A0A120FQ36_9BRAD</name>
<evidence type="ECO:0000256" key="4">
    <source>
        <dbReference type="ARBA" id="ARBA00022801"/>
    </source>
</evidence>
<dbReference type="CDD" id="cd00501">
    <property type="entry name" value="Peptidase_C15"/>
    <property type="match status" value="1"/>
</dbReference>
<dbReference type="EC" id="3.4.19.3" evidence="6"/>
<keyword evidence="8" id="KW-1185">Reference proteome</keyword>
<dbReference type="PANTHER" id="PTHR23402">
    <property type="entry name" value="PROTEASE FAMILY C15 PYROGLUTAMYL-PEPTIDASE I-RELATED"/>
    <property type="match status" value="1"/>
</dbReference>
<feature type="active site" evidence="6">
    <location>
        <position position="148"/>
    </location>
</feature>
<dbReference type="InterPro" id="IPR000816">
    <property type="entry name" value="Peptidase_C15"/>
</dbReference>
<comment type="caution">
    <text evidence="7">The sequence shown here is derived from an EMBL/GenBank/DDBJ whole genome shotgun (WGS) entry which is preliminary data.</text>
</comment>
<evidence type="ECO:0000256" key="5">
    <source>
        <dbReference type="ARBA" id="ARBA00022807"/>
    </source>
</evidence>
<dbReference type="Pfam" id="PF01470">
    <property type="entry name" value="Peptidase_C15"/>
    <property type="match status" value="1"/>
</dbReference>
<sequence>MSARLRILVTGFGSFPGAAFNPTMALVKRLTGLRRPAFDDVALTGHIFDVTYATVDRELPELLATHRPLALLMFGLAGRTGHLRIETRARNAVTTRFPDAGRQHARKGSIVDGFDARAFGPQSERLLRAALATGIDARLSRDAGSYLCNYLSWRAIEAAGKDDGLHLTQFVHVPPLAHDGSAARGVSTITLEQLVDAGEAMLMELVKLTRQAALSRTMDADRCTGG</sequence>
<dbReference type="EMBL" id="LNCU01000040">
    <property type="protein sequence ID" value="KWV57937.1"/>
    <property type="molecule type" value="Genomic_DNA"/>
</dbReference>
<keyword evidence="2" id="KW-0963">Cytoplasm</keyword>
<protein>
    <recommendedName>
        <fullName evidence="6">Pyroglutamyl-peptidase I</fullName>
        <ecNumber evidence="6">3.4.19.3</ecNumber>
    </recommendedName>
</protein>
<dbReference type="RefSeq" id="WP_066504673.1">
    <property type="nucleotide sequence ID" value="NZ_LNCU01000040.1"/>
</dbReference>
<evidence type="ECO:0000256" key="3">
    <source>
        <dbReference type="ARBA" id="ARBA00022670"/>
    </source>
</evidence>
<dbReference type="InterPro" id="IPR016125">
    <property type="entry name" value="Peptidase_C15-like"/>
</dbReference>
<accession>A0A120FQ36</accession>
<dbReference type="SUPFAM" id="SSF53182">
    <property type="entry name" value="Pyrrolidone carboxyl peptidase (pyroglutamate aminopeptidase)"/>
    <property type="match status" value="1"/>
</dbReference>
<dbReference type="PRINTS" id="PR00706">
    <property type="entry name" value="PYROGLUPTASE"/>
</dbReference>
<proteinExistence type="inferred from homology"/>
<comment type="similarity">
    <text evidence="1">Belongs to the peptidase C15 family.</text>
</comment>
<keyword evidence="3" id="KW-0645">Protease</keyword>
<dbReference type="GO" id="GO:0005829">
    <property type="term" value="C:cytosol"/>
    <property type="evidence" value="ECO:0007669"/>
    <property type="project" value="InterPro"/>
</dbReference>
<evidence type="ECO:0000313" key="7">
    <source>
        <dbReference type="EMBL" id="KWV57937.1"/>
    </source>
</evidence>
<gene>
    <name evidence="7" type="ORF">AS156_37720</name>
</gene>
<evidence type="ECO:0000256" key="1">
    <source>
        <dbReference type="ARBA" id="ARBA00006641"/>
    </source>
</evidence>
<dbReference type="InterPro" id="IPR036440">
    <property type="entry name" value="Peptidase_C15-like_sf"/>
</dbReference>
<dbReference type="AlphaFoldDB" id="A0A120FQ36"/>
<reference evidence="7 8" key="1">
    <citation type="submission" date="2015-11" db="EMBL/GenBank/DDBJ databases">
        <title>Draft Genome Sequence of the Strain BR 10303 (Bradyrhizobium sp.) isolated from nodules of Centrolobium paraense.</title>
        <authorList>
            <person name="Zelli J.E."/>
            <person name="Simoes-Araujo J.L."/>
            <person name="Barauna A.C."/>
            <person name="Silva K."/>
        </authorList>
    </citation>
    <scope>NUCLEOTIDE SEQUENCE [LARGE SCALE GENOMIC DNA]</scope>
    <source>
        <strain evidence="7 8">BR 10303</strain>
    </source>
</reference>
<dbReference type="PROSITE" id="PS01334">
    <property type="entry name" value="PYRASE_CYS"/>
    <property type="match status" value="1"/>
</dbReference>
<dbReference type="PIRSF" id="PIRSF015592">
    <property type="entry name" value="Prld-crbxl_pptds"/>
    <property type="match status" value="1"/>
</dbReference>
<keyword evidence="5" id="KW-0788">Thiol protease</keyword>
<dbReference type="PANTHER" id="PTHR23402:SF1">
    <property type="entry name" value="PYROGLUTAMYL-PEPTIDASE I"/>
    <property type="match status" value="1"/>
</dbReference>
<keyword evidence="4" id="KW-0378">Hydrolase</keyword>
<dbReference type="Proteomes" id="UP000057737">
    <property type="component" value="Unassembled WGS sequence"/>
</dbReference>
<organism evidence="7 8">
    <name type="scientific">Bradyrhizobium macuxiense</name>
    <dbReference type="NCBI Taxonomy" id="1755647"/>
    <lineage>
        <taxon>Bacteria</taxon>
        <taxon>Pseudomonadati</taxon>
        <taxon>Pseudomonadota</taxon>
        <taxon>Alphaproteobacteria</taxon>
        <taxon>Hyphomicrobiales</taxon>
        <taxon>Nitrobacteraceae</taxon>
        <taxon>Bradyrhizobium</taxon>
    </lineage>
</organism>
<dbReference type="GO" id="GO:0006508">
    <property type="term" value="P:proteolysis"/>
    <property type="evidence" value="ECO:0007669"/>
    <property type="project" value="UniProtKB-KW"/>
</dbReference>